<dbReference type="InterPro" id="IPR029063">
    <property type="entry name" value="SAM-dependent_MTases_sf"/>
</dbReference>
<keyword evidence="3" id="KW-1185">Reference proteome</keyword>
<organism evidence="2 3">
    <name type="scientific">Polystyrenella longa</name>
    <dbReference type="NCBI Taxonomy" id="2528007"/>
    <lineage>
        <taxon>Bacteria</taxon>
        <taxon>Pseudomonadati</taxon>
        <taxon>Planctomycetota</taxon>
        <taxon>Planctomycetia</taxon>
        <taxon>Planctomycetales</taxon>
        <taxon>Planctomycetaceae</taxon>
        <taxon>Polystyrenella</taxon>
    </lineage>
</organism>
<evidence type="ECO:0000313" key="2">
    <source>
        <dbReference type="EMBL" id="QDU79177.1"/>
    </source>
</evidence>
<proteinExistence type="predicted"/>
<keyword evidence="2" id="KW-0489">Methyltransferase</keyword>
<dbReference type="AlphaFoldDB" id="A0A518CJ06"/>
<dbReference type="RefSeq" id="WP_144993578.1">
    <property type="nucleotide sequence ID" value="NZ_CP036281.1"/>
</dbReference>
<dbReference type="Proteomes" id="UP000317178">
    <property type="component" value="Chromosome"/>
</dbReference>
<dbReference type="EMBL" id="CP036281">
    <property type="protein sequence ID" value="QDU79177.1"/>
    <property type="molecule type" value="Genomic_DNA"/>
</dbReference>
<feature type="domain" description="Methyltransferase type 11" evidence="1">
    <location>
        <begin position="53"/>
        <end position="147"/>
    </location>
</feature>
<reference evidence="2 3" key="1">
    <citation type="submission" date="2019-02" db="EMBL/GenBank/DDBJ databases">
        <title>Deep-cultivation of Planctomycetes and their phenomic and genomic characterization uncovers novel biology.</title>
        <authorList>
            <person name="Wiegand S."/>
            <person name="Jogler M."/>
            <person name="Boedeker C."/>
            <person name="Pinto D."/>
            <person name="Vollmers J."/>
            <person name="Rivas-Marin E."/>
            <person name="Kohn T."/>
            <person name="Peeters S.H."/>
            <person name="Heuer A."/>
            <person name="Rast P."/>
            <person name="Oberbeckmann S."/>
            <person name="Bunk B."/>
            <person name="Jeske O."/>
            <person name="Meyerdierks A."/>
            <person name="Storesund J.E."/>
            <person name="Kallscheuer N."/>
            <person name="Luecker S."/>
            <person name="Lage O.M."/>
            <person name="Pohl T."/>
            <person name="Merkel B.J."/>
            <person name="Hornburger P."/>
            <person name="Mueller R.-W."/>
            <person name="Bruemmer F."/>
            <person name="Labrenz M."/>
            <person name="Spormann A.M."/>
            <person name="Op den Camp H."/>
            <person name="Overmann J."/>
            <person name="Amann R."/>
            <person name="Jetten M.S.M."/>
            <person name="Mascher T."/>
            <person name="Medema M.H."/>
            <person name="Devos D.P."/>
            <person name="Kaster A.-K."/>
            <person name="Ovreas L."/>
            <person name="Rohde M."/>
            <person name="Galperin M.Y."/>
            <person name="Jogler C."/>
        </authorList>
    </citation>
    <scope>NUCLEOTIDE SEQUENCE [LARGE SCALE GENOMIC DNA]</scope>
    <source>
        <strain evidence="2 3">Pla110</strain>
    </source>
</reference>
<sequence>MSFYKKNEHAWDQLAVQRSQFTRLATDEECAAPLKTLDSRGWLPESVVGKKVLCLASGGGWQSILYACAGAEVTVVDLSSHMLQLDRQEADRRDLNVTIVQTSMDDLSMLEDDQFDIVHQPVSTCYVSDLLKVYEQIARVSRTGAIYISQHKQPTSLQISHRDAQDRYVLGLEYYQRGALPPVEDKSYREKGATEFLHRWEDLVGGLCRTGFVLEDLREPCRADYSAPAGHFRHRGRYVAPYVRLKARRLPREVETHTTRKQLWTPE</sequence>
<keyword evidence="2" id="KW-0808">Transferase</keyword>
<dbReference type="KEGG" id="plon:Pla110_08820"/>
<dbReference type="GO" id="GO:0008757">
    <property type="term" value="F:S-adenosylmethionine-dependent methyltransferase activity"/>
    <property type="evidence" value="ECO:0007669"/>
    <property type="project" value="InterPro"/>
</dbReference>
<protein>
    <submittedName>
        <fullName evidence="2">Bifunctional 3-demethylubiquinone-9 3-methyltransferase/ 2-octaprenyl-6-hydroxy phenol methylase</fullName>
    </submittedName>
</protein>
<dbReference type="GO" id="GO:0032259">
    <property type="term" value="P:methylation"/>
    <property type="evidence" value="ECO:0007669"/>
    <property type="project" value="UniProtKB-KW"/>
</dbReference>
<accession>A0A518CJ06</accession>
<dbReference type="Gene3D" id="3.40.50.150">
    <property type="entry name" value="Vaccinia Virus protein VP39"/>
    <property type="match status" value="1"/>
</dbReference>
<keyword evidence="2" id="KW-0830">Ubiquinone</keyword>
<dbReference type="SUPFAM" id="SSF53335">
    <property type="entry name" value="S-adenosyl-L-methionine-dependent methyltransferases"/>
    <property type="match status" value="1"/>
</dbReference>
<dbReference type="OrthoDB" id="9772751at2"/>
<dbReference type="Pfam" id="PF08241">
    <property type="entry name" value="Methyltransf_11"/>
    <property type="match status" value="1"/>
</dbReference>
<dbReference type="InterPro" id="IPR013216">
    <property type="entry name" value="Methyltransf_11"/>
</dbReference>
<gene>
    <name evidence="2" type="ORF">Pla110_08820</name>
</gene>
<name>A0A518CJ06_9PLAN</name>
<evidence type="ECO:0000259" key="1">
    <source>
        <dbReference type="Pfam" id="PF08241"/>
    </source>
</evidence>
<dbReference type="CDD" id="cd02440">
    <property type="entry name" value="AdoMet_MTases"/>
    <property type="match status" value="1"/>
</dbReference>
<evidence type="ECO:0000313" key="3">
    <source>
        <dbReference type="Proteomes" id="UP000317178"/>
    </source>
</evidence>